<comment type="caution">
    <text evidence="2">The sequence shown here is derived from an EMBL/GenBank/DDBJ whole genome shotgun (WGS) entry which is preliminary data.</text>
</comment>
<name>A0A8J2ZBU9_9PROT</name>
<sequence length="60" mass="6264">MTTRPTTRTTRSAPLRGRISLLPDSPIVADTLSMLARTAAIGLVLLALLLGLDLAGAPPR</sequence>
<proteinExistence type="predicted"/>
<reference evidence="2 3" key="1">
    <citation type="journal article" date="2014" name="Int. J. Syst. Evol. Microbiol.">
        <title>Complete genome sequence of Corynebacterium casei LMG S-19264T (=DSM 44701T), isolated from a smear-ripened cheese.</title>
        <authorList>
            <consortium name="US DOE Joint Genome Institute (JGI-PGF)"/>
            <person name="Walter F."/>
            <person name="Albersmeier A."/>
            <person name="Kalinowski J."/>
            <person name="Ruckert C."/>
        </authorList>
    </citation>
    <scope>NUCLEOTIDE SEQUENCE [LARGE SCALE GENOMIC DNA]</scope>
    <source>
        <strain evidence="2 3">CGMCC 1.16330</strain>
    </source>
</reference>
<keyword evidence="1" id="KW-0472">Membrane</keyword>
<keyword evidence="1" id="KW-1133">Transmembrane helix</keyword>
<keyword evidence="3" id="KW-1185">Reference proteome</keyword>
<gene>
    <name evidence="2" type="ORF">GCM10010964_23290</name>
</gene>
<dbReference type="RefSeq" id="WP_188900347.1">
    <property type="nucleotide sequence ID" value="NZ_BMKS01000006.1"/>
</dbReference>
<feature type="transmembrane region" description="Helical" evidence="1">
    <location>
        <begin position="34"/>
        <end position="55"/>
    </location>
</feature>
<dbReference type="AlphaFoldDB" id="A0A8J2ZBU9"/>
<organism evidence="2 3">
    <name type="scientific">Caldovatus sediminis</name>
    <dbReference type="NCBI Taxonomy" id="2041189"/>
    <lineage>
        <taxon>Bacteria</taxon>
        <taxon>Pseudomonadati</taxon>
        <taxon>Pseudomonadota</taxon>
        <taxon>Alphaproteobacteria</taxon>
        <taxon>Acetobacterales</taxon>
        <taxon>Roseomonadaceae</taxon>
        <taxon>Caldovatus</taxon>
    </lineage>
</organism>
<dbReference type="EMBL" id="BMKS01000006">
    <property type="protein sequence ID" value="GGG34734.1"/>
    <property type="molecule type" value="Genomic_DNA"/>
</dbReference>
<dbReference type="Proteomes" id="UP000597507">
    <property type="component" value="Unassembled WGS sequence"/>
</dbReference>
<evidence type="ECO:0000256" key="1">
    <source>
        <dbReference type="SAM" id="Phobius"/>
    </source>
</evidence>
<evidence type="ECO:0000313" key="2">
    <source>
        <dbReference type="EMBL" id="GGG34734.1"/>
    </source>
</evidence>
<accession>A0A8J2ZBU9</accession>
<keyword evidence="1" id="KW-0812">Transmembrane</keyword>
<evidence type="ECO:0000313" key="3">
    <source>
        <dbReference type="Proteomes" id="UP000597507"/>
    </source>
</evidence>
<protein>
    <submittedName>
        <fullName evidence="2">Uncharacterized protein</fullName>
    </submittedName>
</protein>